<organism evidence="1 2">
    <name type="scientific">Nocardia flavorosea</name>
    <dbReference type="NCBI Taxonomy" id="53429"/>
    <lineage>
        <taxon>Bacteria</taxon>
        <taxon>Bacillati</taxon>
        <taxon>Actinomycetota</taxon>
        <taxon>Actinomycetes</taxon>
        <taxon>Mycobacteriales</taxon>
        <taxon>Nocardiaceae</taxon>
        <taxon>Nocardia</taxon>
    </lineage>
</organism>
<evidence type="ECO:0000313" key="2">
    <source>
        <dbReference type="Proteomes" id="UP000570678"/>
    </source>
</evidence>
<sequence>MDGFDVDFAPVELHKANIGESTHHITLTERVADPIIWEVAGRPGISLADYLRLSISWGGMPGWSFDPDRVPAALTGLRTSPDFWPVDRPSISWVRPLSSAPCSAADMNVIRATSLTASTA</sequence>
<dbReference type="AlphaFoldDB" id="A0A846YH17"/>
<keyword evidence="2" id="KW-1185">Reference proteome</keyword>
<dbReference type="EMBL" id="JAAXOT010000009">
    <property type="protein sequence ID" value="NKY58223.1"/>
    <property type="molecule type" value="Genomic_DNA"/>
</dbReference>
<gene>
    <name evidence="1" type="ORF">HGA15_19165</name>
</gene>
<protein>
    <submittedName>
        <fullName evidence="1">Uncharacterized protein</fullName>
    </submittedName>
</protein>
<dbReference type="Proteomes" id="UP000570678">
    <property type="component" value="Unassembled WGS sequence"/>
</dbReference>
<dbReference type="RefSeq" id="WP_157117003.1">
    <property type="nucleotide sequence ID" value="NZ_JAAXOT010000009.1"/>
</dbReference>
<evidence type="ECO:0000313" key="1">
    <source>
        <dbReference type="EMBL" id="NKY58223.1"/>
    </source>
</evidence>
<comment type="caution">
    <text evidence="1">The sequence shown here is derived from an EMBL/GenBank/DDBJ whole genome shotgun (WGS) entry which is preliminary data.</text>
</comment>
<accession>A0A846YH17</accession>
<name>A0A846YH17_9NOCA</name>
<proteinExistence type="predicted"/>
<reference evidence="1 2" key="1">
    <citation type="submission" date="2020-04" db="EMBL/GenBank/DDBJ databases">
        <title>MicrobeNet Type strains.</title>
        <authorList>
            <person name="Nicholson A.C."/>
        </authorList>
    </citation>
    <scope>NUCLEOTIDE SEQUENCE [LARGE SCALE GENOMIC DNA]</scope>
    <source>
        <strain evidence="1 2">JCM 3332</strain>
    </source>
</reference>